<dbReference type="InterPro" id="IPR009053">
    <property type="entry name" value="Prefoldin"/>
</dbReference>
<dbReference type="EMBL" id="CAEKDK010000002">
    <property type="protein sequence ID" value="CAB4269153.1"/>
    <property type="molecule type" value="Genomic_DNA"/>
</dbReference>
<dbReference type="Gene3D" id="1.10.287.370">
    <property type="match status" value="1"/>
</dbReference>
<dbReference type="SUPFAM" id="SSF46579">
    <property type="entry name" value="Prefoldin"/>
    <property type="match status" value="1"/>
</dbReference>
<organism evidence="2 3">
    <name type="scientific">Prunus armeniaca</name>
    <name type="common">Apricot</name>
    <name type="synonym">Armeniaca vulgaris</name>
    <dbReference type="NCBI Taxonomy" id="36596"/>
    <lineage>
        <taxon>Eukaryota</taxon>
        <taxon>Viridiplantae</taxon>
        <taxon>Streptophyta</taxon>
        <taxon>Embryophyta</taxon>
        <taxon>Tracheophyta</taxon>
        <taxon>Spermatophyta</taxon>
        <taxon>Magnoliopsida</taxon>
        <taxon>eudicotyledons</taxon>
        <taxon>Gunneridae</taxon>
        <taxon>Pentapetalae</taxon>
        <taxon>rosids</taxon>
        <taxon>fabids</taxon>
        <taxon>Rosales</taxon>
        <taxon>Rosaceae</taxon>
        <taxon>Amygdaloideae</taxon>
        <taxon>Amygdaleae</taxon>
        <taxon>Prunus</taxon>
    </lineage>
</organism>
<name>A0A6J5TZ99_PRUAR</name>
<feature type="region of interest" description="Disordered" evidence="1">
    <location>
        <begin position="1"/>
        <end position="22"/>
    </location>
</feature>
<reference evidence="2 3" key="1">
    <citation type="submission" date="2020-05" db="EMBL/GenBank/DDBJ databases">
        <authorList>
            <person name="Campoy J."/>
            <person name="Schneeberger K."/>
            <person name="Spophaly S."/>
        </authorList>
    </citation>
    <scope>NUCLEOTIDE SEQUENCE [LARGE SCALE GENOMIC DNA]</scope>
    <source>
        <strain evidence="2">PruArmRojPasFocal</strain>
    </source>
</reference>
<protein>
    <submittedName>
        <fullName evidence="2">Uncharacterized protein</fullName>
    </submittedName>
</protein>
<evidence type="ECO:0000313" key="3">
    <source>
        <dbReference type="Proteomes" id="UP000507222"/>
    </source>
</evidence>
<dbReference type="GO" id="GO:0006457">
    <property type="term" value="P:protein folding"/>
    <property type="evidence" value="ECO:0007669"/>
    <property type="project" value="UniProtKB-ARBA"/>
</dbReference>
<dbReference type="Proteomes" id="UP000507222">
    <property type="component" value="Unassembled WGS sequence"/>
</dbReference>
<evidence type="ECO:0000256" key="1">
    <source>
        <dbReference type="SAM" id="MobiDB-lite"/>
    </source>
</evidence>
<dbReference type="GO" id="GO:0009409">
    <property type="term" value="P:response to cold"/>
    <property type="evidence" value="ECO:0007669"/>
    <property type="project" value="UniProtKB-ARBA"/>
</dbReference>
<accession>A0A6J5TZ99</accession>
<gene>
    <name evidence="2" type="ORF">CURHAP_LOCUS14403</name>
</gene>
<proteinExistence type="predicted"/>
<dbReference type="AlphaFoldDB" id="A0A6J5TZ99"/>
<feature type="compositionally biased region" description="Polar residues" evidence="1">
    <location>
        <begin position="1"/>
        <end position="15"/>
    </location>
</feature>
<evidence type="ECO:0000313" key="2">
    <source>
        <dbReference type="EMBL" id="CAB4269153.1"/>
    </source>
</evidence>
<sequence>MAGLPTSSFNANTGSAAAEDPKLGLTKQIRSHEVAIAELNALSPSRAVYQKNGNLFFRTTIQKAMTSEQSNKFCIESMVFVSGFK</sequence>